<evidence type="ECO:0000256" key="1">
    <source>
        <dbReference type="ARBA" id="ARBA00005702"/>
    </source>
</evidence>
<gene>
    <name evidence="5" type="ORF">ALC60_07089</name>
</gene>
<dbReference type="PANTHER" id="PTHR19307:SF14">
    <property type="entry name" value="TUMOR PROTEIN D52"/>
    <property type="match status" value="1"/>
</dbReference>
<evidence type="ECO:0000313" key="5">
    <source>
        <dbReference type="EMBL" id="KYQ54012.1"/>
    </source>
</evidence>
<evidence type="ECO:0000256" key="2">
    <source>
        <dbReference type="ARBA" id="ARBA00023054"/>
    </source>
</evidence>
<dbReference type="STRING" id="64791.A0A151X0V0"/>
<dbReference type="EMBL" id="KQ982601">
    <property type="protein sequence ID" value="KYQ54012.1"/>
    <property type="molecule type" value="Genomic_DNA"/>
</dbReference>
<reference evidence="5 6" key="1">
    <citation type="submission" date="2015-09" db="EMBL/GenBank/DDBJ databases">
        <title>Trachymyrmex zeteki WGS genome.</title>
        <authorList>
            <person name="Nygaard S."/>
            <person name="Hu H."/>
            <person name="Boomsma J."/>
            <person name="Zhang G."/>
        </authorList>
    </citation>
    <scope>NUCLEOTIDE SEQUENCE [LARGE SCALE GENOMIC DNA]</scope>
    <source>
        <strain evidence="5">Tzet28-1</strain>
        <tissue evidence="5">Whole body</tissue>
    </source>
</reference>
<dbReference type="InterPro" id="IPR007327">
    <property type="entry name" value="TPD52"/>
</dbReference>
<proteinExistence type="inferred from homology"/>
<dbReference type="Proteomes" id="UP000075809">
    <property type="component" value="Unassembled WGS sequence"/>
</dbReference>
<organism evidence="5 6">
    <name type="scientific">Mycetomoellerius zeteki</name>
    <dbReference type="NCBI Taxonomy" id="64791"/>
    <lineage>
        <taxon>Eukaryota</taxon>
        <taxon>Metazoa</taxon>
        <taxon>Ecdysozoa</taxon>
        <taxon>Arthropoda</taxon>
        <taxon>Hexapoda</taxon>
        <taxon>Insecta</taxon>
        <taxon>Pterygota</taxon>
        <taxon>Neoptera</taxon>
        <taxon>Endopterygota</taxon>
        <taxon>Hymenoptera</taxon>
        <taxon>Apocrita</taxon>
        <taxon>Aculeata</taxon>
        <taxon>Formicoidea</taxon>
        <taxon>Formicidae</taxon>
        <taxon>Myrmicinae</taxon>
        <taxon>Mycetomoellerius</taxon>
    </lineage>
</organism>
<name>A0A151X0V0_9HYME</name>
<dbReference type="PANTHER" id="PTHR19307">
    <property type="entry name" value="TUMOR PROTEIN D52"/>
    <property type="match status" value="1"/>
</dbReference>
<keyword evidence="6" id="KW-1185">Reference proteome</keyword>
<keyword evidence="2 3" id="KW-0175">Coiled coil</keyword>
<sequence>MENLEQSVNSRITQSRGKVCQEHNEENCLSENEREFESLEYEEDAYYSKLTTTPSFDDIDELGDEEVDELVVHCWRDSNGEIDEIVVDDGNLSIETEFLQEESRDSRKKKKKRTIRVIFQDFSKPYLAKISNSQNYKKFLELIKGAKERGEKSTMSRSAEIAELHAFLRNQRNNRNREDASLHSAGSLSPSSDIMANELQGLSLEEQEQQKAEWSAQLVKVEEEIQTLRHVLANKIKVSQDLKRKLGISVWKELTDDVNQGLKNVKESHVYLSKRRRDIRSLNQDNLREQFVIFIEDNTKVVPSRSGSTQSFDEALRESEAMRRASAAPSATSPTIPEDKMLS</sequence>
<feature type="coiled-coil region" evidence="3">
    <location>
        <begin position="204"/>
        <end position="231"/>
    </location>
</feature>
<protein>
    <submittedName>
        <fullName evidence="5">Uncharacterized protein F13E6.1</fullName>
    </submittedName>
</protein>
<comment type="similarity">
    <text evidence="1">Belongs to the TPD52 family.</text>
</comment>
<dbReference type="Pfam" id="PF04201">
    <property type="entry name" value="TPD52"/>
    <property type="match status" value="1"/>
</dbReference>
<evidence type="ECO:0000256" key="4">
    <source>
        <dbReference type="SAM" id="MobiDB-lite"/>
    </source>
</evidence>
<feature type="region of interest" description="Disordered" evidence="4">
    <location>
        <begin position="302"/>
        <end position="343"/>
    </location>
</feature>
<dbReference type="GO" id="GO:0005737">
    <property type="term" value="C:cytoplasm"/>
    <property type="evidence" value="ECO:0007669"/>
    <property type="project" value="TreeGrafter"/>
</dbReference>
<feature type="compositionally biased region" description="Basic and acidic residues" evidence="4">
    <location>
        <begin position="314"/>
        <end position="323"/>
    </location>
</feature>
<evidence type="ECO:0000313" key="6">
    <source>
        <dbReference type="Proteomes" id="UP000075809"/>
    </source>
</evidence>
<dbReference type="AlphaFoldDB" id="A0A151X0V0"/>
<evidence type="ECO:0000256" key="3">
    <source>
        <dbReference type="SAM" id="Coils"/>
    </source>
</evidence>
<accession>A0A151X0V0</accession>